<reference evidence="11" key="1">
    <citation type="submission" date="2015-08" db="EMBL/GenBank/DDBJ databases">
        <title>Genome sequencing project for genomic taxonomy and phylogenomics of Bacillus-like bacteria.</title>
        <authorList>
            <person name="Liu B."/>
            <person name="Wang J."/>
            <person name="Zhu Y."/>
            <person name="Liu G."/>
            <person name="Chen Q."/>
            <person name="Chen Z."/>
            <person name="Lan J."/>
            <person name="Che J."/>
            <person name="Ge C."/>
            <person name="Shi H."/>
            <person name="Pan Z."/>
            <person name="Liu X."/>
        </authorList>
    </citation>
    <scope>NUCLEOTIDE SEQUENCE [LARGE SCALE GENOMIC DNA]</scope>
    <source>
        <strain evidence="11">FJAT-22460</strain>
    </source>
</reference>
<dbReference type="GO" id="GO:0016020">
    <property type="term" value="C:membrane"/>
    <property type="evidence" value="ECO:0007669"/>
    <property type="project" value="UniProtKB-SubCell"/>
</dbReference>
<evidence type="ECO:0000256" key="3">
    <source>
        <dbReference type="ARBA" id="ARBA00022544"/>
    </source>
</evidence>
<dbReference type="PROSITE" id="PS51257">
    <property type="entry name" value="PROKAR_LIPOPROTEIN"/>
    <property type="match status" value="1"/>
</dbReference>
<dbReference type="InterPro" id="IPR057336">
    <property type="entry name" value="GerAC_N"/>
</dbReference>
<dbReference type="PANTHER" id="PTHR35789">
    <property type="entry name" value="SPORE GERMINATION PROTEIN B3"/>
    <property type="match status" value="1"/>
</dbReference>
<dbReference type="Pfam" id="PF05504">
    <property type="entry name" value="Spore_GerAC"/>
    <property type="match status" value="1"/>
</dbReference>
<keyword evidence="3" id="KW-0309">Germination</keyword>
<dbReference type="GO" id="GO:0009847">
    <property type="term" value="P:spore germination"/>
    <property type="evidence" value="ECO:0007669"/>
    <property type="project" value="InterPro"/>
</dbReference>
<evidence type="ECO:0000256" key="1">
    <source>
        <dbReference type="ARBA" id="ARBA00004635"/>
    </source>
</evidence>
<dbReference type="OrthoDB" id="2380468at2"/>
<comment type="subcellular location">
    <subcellularLocation>
        <location evidence="1">Membrane</location>
        <topology evidence="1">Lipid-anchor</topology>
    </subcellularLocation>
</comment>
<dbReference type="InterPro" id="IPR038501">
    <property type="entry name" value="Spore_GerAC_C_sf"/>
</dbReference>
<dbReference type="RefSeq" id="WP_054402894.1">
    <property type="nucleotide sequence ID" value="NZ_LIUT01000001.1"/>
</dbReference>
<evidence type="ECO:0000313" key="10">
    <source>
        <dbReference type="EMBL" id="KOR89884.1"/>
    </source>
</evidence>
<keyword evidence="4" id="KW-0732">Signal</keyword>
<keyword evidence="11" id="KW-1185">Reference proteome</keyword>
<evidence type="ECO:0000256" key="6">
    <source>
        <dbReference type="ARBA" id="ARBA00023139"/>
    </source>
</evidence>
<evidence type="ECO:0000259" key="8">
    <source>
        <dbReference type="Pfam" id="PF05504"/>
    </source>
</evidence>
<gene>
    <name evidence="10" type="ORF">AM231_12570</name>
</gene>
<dbReference type="NCBIfam" id="TIGR02887">
    <property type="entry name" value="spore_ger_x_C"/>
    <property type="match status" value="1"/>
</dbReference>
<organism evidence="10 11">
    <name type="scientific">Paenibacillus solani</name>
    <dbReference type="NCBI Taxonomy" id="1705565"/>
    <lineage>
        <taxon>Bacteria</taxon>
        <taxon>Bacillati</taxon>
        <taxon>Bacillota</taxon>
        <taxon>Bacilli</taxon>
        <taxon>Bacillales</taxon>
        <taxon>Paenibacillaceae</taxon>
        <taxon>Paenibacillus</taxon>
    </lineage>
</organism>
<comment type="similarity">
    <text evidence="2">Belongs to the GerABKC lipoprotein family.</text>
</comment>
<comment type="caution">
    <text evidence="10">The sequence shown here is derived from an EMBL/GenBank/DDBJ whole genome shotgun (WGS) entry which is preliminary data.</text>
</comment>
<dbReference type="EMBL" id="LIUT01000001">
    <property type="protein sequence ID" value="KOR89884.1"/>
    <property type="molecule type" value="Genomic_DNA"/>
</dbReference>
<protein>
    <submittedName>
        <fullName evidence="10">Spore gernimation protein GerC</fullName>
    </submittedName>
</protein>
<evidence type="ECO:0000259" key="9">
    <source>
        <dbReference type="Pfam" id="PF25198"/>
    </source>
</evidence>
<dbReference type="Gene3D" id="3.30.300.210">
    <property type="entry name" value="Nutrient germinant receptor protein C, domain 3"/>
    <property type="match status" value="1"/>
</dbReference>
<dbReference type="InterPro" id="IPR008844">
    <property type="entry name" value="Spore_GerAC-like"/>
</dbReference>
<sequence length="379" mass="43406">MKRTLVMLCFISLLLTGCWDNKEVQDINYITALGVDYKDGQYIVYVQMLDFATAAKQQDSKQTDQAPIWVGRGKGSTLAGALIDLYTTNQQRMSWGHVTALVLSEAVLDPERLSQVFDLTNRSQEIRYTKWIYGTKDNMEDLFSVSPFFQLSPLHSLLHEPKESYAQFSFIRPIQFVNFIRQYREKAATVVLPSLHITNQNWSENLKQHPILEVNGGFLIKHKKLMGWLSRSDLLGLRWLATQATSASIVVQSDEGVAGSIRLGDPQSSIDVIHKGEEVSYQIHLKATGTVQTMYSQVSIQEMKRLTEKALQKEMFNTFLKAASLNADPYGLSLQLYRTHPNLWRNLAEQKEEINDETPLKLNIDVNLRYWGQRKNLNR</sequence>
<dbReference type="PANTHER" id="PTHR35789:SF1">
    <property type="entry name" value="SPORE GERMINATION PROTEIN B3"/>
    <property type="match status" value="1"/>
</dbReference>
<proteinExistence type="inferred from homology"/>
<keyword evidence="5" id="KW-0472">Membrane</keyword>
<dbReference type="InterPro" id="IPR046953">
    <property type="entry name" value="Spore_GerAC-like_C"/>
</dbReference>
<evidence type="ECO:0000256" key="5">
    <source>
        <dbReference type="ARBA" id="ARBA00023136"/>
    </source>
</evidence>
<keyword evidence="7" id="KW-0449">Lipoprotein</keyword>
<keyword evidence="6" id="KW-0564">Palmitate</keyword>
<accession>A0A0M1P789</accession>
<evidence type="ECO:0000256" key="2">
    <source>
        <dbReference type="ARBA" id="ARBA00007886"/>
    </source>
</evidence>
<evidence type="ECO:0000256" key="7">
    <source>
        <dbReference type="ARBA" id="ARBA00023288"/>
    </source>
</evidence>
<dbReference type="PATRIC" id="fig|1705565.3.peg.4537"/>
<dbReference type="Pfam" id="PF25198">
    <property type="entry name" value="Spore_GerAC_N"/>
    <property type="match status" value="1"/>
</dbReference>
<dbReference type="AlphaFoldDB" id="A0A0M1P789"/>
<name>A0A0M1P789_9BACL</name>
<evidence type="ECO:0000313" key="11">
    <source>
        <dbReference type="Proteomes" id="UP000036932"/>
    </source>
</evidence>
<feature type="domain" description="Spore germination protein N-terminal" evidence="9">
    <location>
        <begin position="20"/>
        <end position="196"/>
    </location>
</feature>
<dbReference type="Proteomes" id="UP000036932">
    <property type="component" value="Unassembled WGS sequence"/>
</dbReference>
<feature type="domain" description="Spore germination GerAC-like C-terminal" evidence="8">
    <location>
        <begin position="215"/>
        <end position="370"/>
    </location>
</feature>
<evidence type="ECO:0000256" key="4">
    <source>
        <dbReference type="ARBA" id="ARBA00022729"/>
    </source>
</evidence>